<proteinExistence type="predicted"/>
<name>A0ABX6PQU1_9HYPH</name>
<geneLocation type="plasmid" evidence="1 2">
    <name>pPR12A203</name>
</geneLocation>
<accession>A0ABX6PQU1</accession>
<keyword evidence="2" id="KW-1185">Reference proteome</keyword>
<protein>
    <submittedName>
        <fullName evidence="1">Uncharacterized protein</fullName>
    </submittedName>
</protein>
<gene>
    <name evidence="1" type="ORF">FFM53_031915</name>
</gene>
<dbReference type="Proteomes" id="UP000305673">
    <property type="component" value="Plasmid pPR12A203"/>
</dbReference>
<dbReference type="RefSeq" id="WP_138333739.1">
    <property type="nucleotide sequence ID" value="NZ_CP054024.1"/>
</dbReference>
<organism evidence="1 2">
    <name type="scientific">Rhizobium indicum</name>
    <dbReference type="NCBI Taxonomy" id="2583231"/>
    <lineage>
        <taxon>Bacteria</taxon>
        <taxon>Pseudomonadati</taxon>
        <taxon>Pseudomonadota</taxon>
        <taxon>Alphaproteobacteria</taxon>
        <taxon>Hyphomicrobiales</taxon>
        <taxon>Rhizobiaceae</taxon>
        <taxon>Rhizobium/Agrobacterium group</taxon>
        <taxon>Rhizobium</taxon>
    </lineage>
</organism>
<sequence>MASSYAEWKREVSELDALISKIGASVLQVRKLEGIAELEDKLVLSPPRNGEVTPDLEDIVDQLSIKHFGITNEDTQFKYPDGFEDMVEGMAEWWSVQSRADDHEELFSTGLMTDDEAVLALLVWGIDFRDDRGDPLRCTKLLCRQVEAAALKIMGHLPNADEVGLKSLESRLEKDAQLHFARKRTIK</sequence>
<reference evidence="1 2" key="1">
    <citation type="submission" date="2020-05" db="EMBL/GenBank/DDBJ databases">
        <title>Genome sequences of pea root nodulating Rhizobium spp.</title>
        <authorList>
            <person name="Rahi P."/>
        </authorList>
    </citation>
    <scope>NUCLEOTIDE SEQUENCE [LARGE SCALE GENOMIC DNA]</scope>
    <source>
        <strain evidence="2">JKLM 12A2</strain>
        <plasmid evidence="1 2">pPR12A203</plasmid>
    </source>
</reference>
<keyword evidence="1" id="KW-0614">Plasmid</keyword>
<evidence type="ECO:0000313" key="1">
    <source>
        <dbReference type="EMBL" id="QKK21040.1"/>
    </source>
</evidence>
<dbReference type="EMBL" id="CP054024">
    <property type="protein sequence ID" value="QKK21040.1"/>
    <property type="molecule type" value="Genomic_DNA"/>
</dbReference>
<evidence type="ECO:0000313" key="2">
    <source>
        <dbReference type="Proteomes" id="UP000305673"/>
    </source>
</evidence>